<accession>A0A0F8ZT31</accession>
<protein>
    <recommendedName>
        <fullName evidence="2">Terminase large subunit gp17-like C-terminal domain-containing protein</fullName>
    </recommendedName>
</protein>
<dbReference type="EMBL" id="LAZR01061677">
    <property type="protein sequence ID" value="KKK63096.1"/>
    <property type="molecule type" value="Genomic_DNA"/>
</dbReference>
<sequence length="76" mass="8943">RTGKFKVFSNLSQWFEEKRLYHRKDGKIVAKYDDILSATRYAFIMRSYARHKPIFKSQKPRIKRPILGGATSNHAS</sequence>
<name>A0A0F8ZT31_9ZZZZ</name>
<comment type="caution">
    <text evidence="3">The sequence shown here is derived from an EMBL/GenBank/DDBJ whole genome shotgun (WGS) entry which is preliminary data.</text>
</comment>
<proteinExistence type="predicted"/>
<feature type="non-terminal residue" evidence="3">
    <location>
        <position position="1"/>
    </location>
</feature>
<dbReference type="InterPro" id="IPR035421">
    <property type="entry name" value="Terminase_6C"/>
</dbReference>
<dbReference type="Pfam" id="PF17289">
    <property type="entry name" value="Terminase_6C"/>
    <property type="match status" value="1"/>
</dbReference>
<dbReference type="Gene3D" id="3.30.420.280">
    <property type="match status" value="1"/>
</dbReference>
<evidence type="ECO:0000259" key="2">
    <source>
        <dbReference type="Pfam" id="PF17289"/>
    </source>
</evidence>
<organism evidence="3">
    <name type="scientific">marine sediment metagenome</name>
    <dbReference type="NCBI Taxonomy" id="412755"/>
    <lineage>
        <taxon>unclassified sequences</taxon>
        <taxon>metagenomes</taxon>
        <taxon>ecological metagenomes</taxon>
    </lineage>
</organism>
<evidence type="ECO:0000313" key="3">
    <source>
        <dbReference type="EMBL" id="KKK63096.1"/>
    </source>
</evidence>
<keyword evidence="1" id="KW-1188">Viral release from host cell</keyword>
<evidence type="ECO:0000256" key="1">
    <source>
        <dbReference type="ARBA" id="ARBA00022612"/>
    </source>
</evidence>
<dbReference type="AlphaFoldDB" id="A0A0F8ZT31"/>
<feature type="domain" description="Terminase large subunit gp17-like C-terminal" evidence="2">
    <location>
        <begin position="2"/>
        <end position="45"/>
    </location>
</feature>
<gene>
    <name evidence="3" type="ORF">LCGC14_2997770</name>
</gene>
<reference evidence="3" key="1">
    <citation type="journal article" date="2015" name="Nature">
        <title>Complex archaea that bridge the gap between prokaryotes and eukaryotes.</title>
        <authorList>
            <person name="Spang A."/>
            <person name="Saw J.H."/>
            <person name="Jorgensen S.L."/>
            <person name="Zaremba-Niedzwiedzka K."/>
            <person name="Martijn J."/>
            <person name="Lind A.E."/>
            <person name="van Eijk R."/>
            <person name="Schleper C."/>
            <person name="Guy L."/>
            <person name="Ettema T.J."/>
        </authorList>
    </citation>
    <scope>NUCLEOTIDE SEQUENCE</scope>
</reference>